<proteinExistence type="predicted"/>
<keyword evidence="2" id="KW-1185">Reference proteome</keyword>
<organism evidence="1 2">
    <name type="scientific">Pedobacter agri</name>
    <dbReference type="NCBI Taxonomy" id="454586"/>
    <lineage>
        <taxon>Bacteria</taxon>
        <taxon>Pseudomonadati</taxon>
        <taxon>Bacteroidota</taxon>
        <taxon>Sphingobacteriia</taxon>
        <taxon>Sphingobacteriales</taxon>
        <taxon>Sphingobacteriaceae</taxon>
        <taxon>Pedobacter</taxon>
    </lineage>
</organism>
<dbReference type="RefSeq" id="WP_266270931.1">
    <property type="nucleotide sequence ID" value="NZ_JAPJUH010000006.1"/>
</dbReference>
<name>A0A9X3DGN4_9SPHI</name>
<protein>
    <submittedName>
        <fullName evidence="1">Uncharacterized protein</fullName>
    </submittedName>
</protein>
<dbReference type="EMBL" id="JAPJUH010000006">
    <property type="protein sequence ID" value="MCX3267159.1"/>
    <property type="molecule type" value="Genomic_DNA"/>
</dbReference>
<dbReference type="AlphaFoldDB" id="A0A9X3DGN4"/>
<sequence length="307" mass="35748">MIELGHSVFMYYFYHQGEHPVHQSYIKYNVPFVNEIENQKGNFLILPETFLEPIFDKNYSAIKKIVWWLSVTNYEIVLNNAKEAVKHKKFYSLKSRLFPNKYKTLPTITKLKLKGVLNLAHSHFSLDFLTRNEMDIIGKISDYMSDSFYERIDSSTLKEDILLYNPKKNGEYLDSIMSKSQHLNWKPLVNMSPDEVAIWMNKSKLYVDFGYHPGQERMPREAILMKCCVVTGSKGSAAYQDDVPVPTGFKFDDSKDSAEKVIRRLEQTLANFDEDTKLFKDYRIRIIAEKANFNKAVKLVFGGSENN</sequence>
<comment type="caution">
    <text evidence="1">The sequence shown here is derived from an EMBL/GenBank/DDBJ whole genome shotgun (WGS) entry which is preliminary data.</text>
</comment>
<dbReference type="Proteomes" id="UP001142592">
    <property type="component" value="Unassembled WGS sequence"/>
</dbReference>
<evidence type="ECO:0000313" key="2">
    <source>
        <dbReference type="Proteomes" id="UP001142592"/>
    </source>
</evidence>
<gene>
    <name evidence="1" type="ORF">OQZ29_20530</name>
</gene>
<accession>A0A9X3DGN4</accession>
<reference evidence="1" key="1">
    <citation type="submission" date="2022-11" db="EMBL/GenBank/DDBJ databases">
        <authorList>
            <person name="Graham C."/>
            <person name="Newman J.D."/>
        </authorList>
    </citation>
    <scope>NUCLEOTIDE SEQUENCE</scope>
    <source>
        <strain evidence="1">DSM 19486</strain>
    </source>
</reference>
<evidence type="ECO:0000313" key="1">
    <source>
        <dbReference type="EMBL" id="MCX3267159.1"/>
    </source>
</evidence>